<sequence length="164" mass="17735">MRIPASALAGWLIGSALCGGPAAAEPASTMQSAQERAQERPVGPWQGHWRIVRNDPRIRTRAGALVLRMQVIQDIGSPIAEVDWVTDRAICEDPMAAPCEWVGQSGRQTALVVGTRLVMALPLSADASDPHWILLERPMAGAPGRLWARFGSQRDTLELQPGGR</sequence>
<name>A0ABQ6CBA3_9BURK</name>
<dbReference type="Proteomes" id="UP001156903">
    <property type="component" value="Unassembled WGS sequence"/>
</dbReference>
<feature type="chain" id="PRO_5047087075" evidence="1">
    <location>
        <begin position="25"/>
        <end position="164"/>
    </location>
</feature>
<keyword evidence="3" id="KW-1185">Reference proteome</keyword>
<accession>A0ABQ6CBA3</accession>
<keyword evidence="1" id="KW-0732">Signal</keyword>
<gene>
    <name evidence="2" type="ORF">GCM10007935_33960</name>
</gene>
<feature type="signal peptide" evidence="1">
    <location>
        <begin position="1"/>
        <end position="24"/>
    </location>
</feature>
<evidence type="ECO:0000313" key="2">
    <source>
        <dbReference type="EMBL" id="GLS15959.1"/>
    </source>
</evidence>
<protein>
    <submittedName>
        <fullName evidence="2">Uncharacterized protein</fullName>
    </submittedName>
</protein>
<reference evidence="3" key="1">
    <citation type="journal article" date="2019" name="Int. J. Syst. Evol. Microbiol.">
        <title>The Global Catalogue of Microorganisms (GCM) 10K type strain sequencing project: providing services to taxonomists for standard genome sequencing and annotation.</title>
        <authorList>
            <consortium name="The Broad Institute Genomics Platform"/>
            <consortium name="The Broad Institute Genome Sequencing Center for Infectious Disease"/>
            <person name="Wu L."/>
            <person name="Ma J."/>
        </authorList>
    </citation>
    <scope>NUCLEOTIDE SEQUENCE [LARGE SCALE GENOMIC DNA]</scope>
    <source>
        <strain evidence="3">NBRC 109341</strain>
    </source>
</reference>
<comment type="caution">
    <text evidence="2">The sequence shown here is derived from an EMBL/GenBank/DDBJ whole genome shotgun (WGS) entry which is preliminary data.</text>
</comment>
<evidence type="ECO:0000256" key="1">
    <source>
        <dbReference type="SAM" id="SignalP"/>
    </source>
</evidence>
<dbReference type="EMBL" id="BSPB01000039">
    <property type="protein sequence ID" value="GLS15959.1"/>
    <property type="molecule type" value="Genomic_DNA"/>
</dbReference>
<organism evidence="2 3">
    <name type="scientific">Hydrogenophaga electricum</name>
    <dbReference type="NCBI Taxonomy" id="1230953"/>
    <lineage>
        <taxon>Bacteria</taxon>
        <taxon>Pseudomonadati</taxon>
        <taxon>Pseudomonadota</taxon>
        <taxon>Betaproteobacteria</taxon>
        <taxon>Burkholderiales</taxon>
        <taxon>Comamonadaceae</taxon>
        <taxon>Hydrogenophaga</taxon>
    </lineage>
</organism>
<evidence type="ECO:0000313" key="3">
    <source>
        <dbReference type="Proteomes" id="UP001156903"/>
    </source>
</evidence>
<proteinExistence type="predicted"/>